<dbReference type="Proteomes" id="UP000838821">
    <property type="component" value="Unassembled WGS sequence"/>
</dbReference>
<keyword evidence="3" id="KW-0804">Transcription</keyword>
<evidence type="ECO:0000256" key="4">
    <source>
        <dbReference type="SAM" id="MobiDB-lite"/>
    </source>
</evidence>
<dbReference type="InterPro" id="IPR036388">
    <property type="entry name" value="WH-like_DNA-bd_sf"/>
</dbReference>
<dbReference type="InterPro" id="IPR036390">
    <property type="entry name" value="WH_DNA-bd_sf"/>
</dbReference>
<evidence type="ECO:0000256" key="3">
    <source>
        <dbReference type="ARBA" id="ARBA00023163"/>
    </source>
</evidence>
<reference evidence="6" key="1">
    <citation type="submission" date="2022-01" db="EMBL/GenBank/DDBJ databases">
        <authorList>
            <person name="Criscuolo A."/>
        </authorList>
    </citation>
    <scope>NUCLEOTIDE SEQUENCE</scope>
    <source>
        <strain evidence="6">CIP111891</strain>
    </source>
</reference>
<dbReference type="PROSITE" id="PS50995">
    <property type="entry name" value="HTH_MARR_2"/>
    <property type="match status" value="1"/>
</dbReference>
<dbReference type="PANTHER" id="PTHR42756">
    <property type="entry name" value="TRANSCRIPTIONAL REGULATOR, MARR"/>
    <property type="match status" value="1"/>
</dbReference>
<dbReference type="Pfam" id="PF01047">
    <property type="entry name" value="MarR"/>
    <property type="match status" value="1"/>
</dbReference>
<evidence type="ECO:0000256" key="2">
    <source>
        <dbReference type="ARBA" id="ARBA00023125"/>
    </source>
</evidence>
<dbReference type="Gene3D" id="1.10.10.10">
    <property type="entry name" value="Winged helix-like DNA-binding domain superfamily/Winged helix DNA-binding domain"/>
    <property type="match status" value="1"/>
</dbReference>
<dbReference type="PANTHER" id="PTHR42756:SF1">
    <property type="entry name" value="TRANSCRIPTIONAL REPRESSOR OF EMRAB OPERON"/>
    <property type="match status" value="1"/>
</dbReference>
<protein>
    <submittedName>
        <fullName evidence="6">Transcriptional regulator SlyA</fullName>
    </submittedName>
</protein>
<evidence type="ECO:0000313" key="6">
    <source>
        <dbReference type="EMBL" id="CAH1196910.1"/>
    </source>
</evidence>
<keyword evidence="1" id="KW-0805">Transcription regulation</keyword>
<keyword evidence="2" id="KW-0238">DNA-binding</keyword>
<dbReference type="EMBL" id="CAKMMW010000002">
    <property type="protein sequence ID" value="CAH1196910.1"/>
    <property type="molecule type" value="Genomic_DNA"/>
</dbReference>
<evidence type="ECO:0000259" key="5">
    <source>
        <dbReference type="PROSITE" id="PS50995"/>
    </source>
</evidence>
<keyword evidence="7" id="KW-1185">Reference proteome</keyword>
<dbReference type="SMART" id="SM00347">
    <property type="entry name" value="HTH_MARR"/>
    <property type="match status" value="1"/>
</dbReference>
<evidence type="ECO:0000256" key="1">
    <source>
        <dbReference type="ARBA" id="ARBA00023015"/>
    </source>
</evidence>
<accession>A0ABM9BZ16</accession>
<dbReference type="SUPFAM" id="SSF46785">
    <property type="entry name" value="Winged helix' DNA-binding domain"/>
    <property type="match status" value="1"/>
</dbReference>
<comment type="caution">
    <text evidence="6">The sequence shown here is derived from an EMBL/GenBank/DDBJ whole genome shotgun (WGS) entry which is preliminary data.</text>
</comment>
<organism evidence="6 7">
    <name type="scientific">Paenibacillus allorhizoplanae</name>
    <dbReference type="NCBI Taxonomy" id="2905648"/>
    <lineage>
        <taxon>Bacteria</taxon>
        <taxon>Bacillati</taxon>
        <taxon>Bacillota</taxon>
        <taxon>Bacilli</taxon>
        <taxon>Bacillales</taxon>
        <taxon>Paenibacillaceae</taxon>
        <taxon>Paenibacillus</taxon>
    </lineage>
</organism>
<feature type="region of interest" description="Disordered" evidence="4">
    <location>
        <begin position="1"/>
        <end position="23"/>
    </location>
</feature>
<dbReference type="RefSeq" id="WP_236285168.1">
    <property type="nucleotide sequence ID" value="NZ_CAKMMW010000002.1"/>
</dbReference>
<sequence length="161" mass="17785">MKPTQTNTPEELPTSMDSSLSPPIPTAGDILQLLIRTTHRLHTQFEEHLAMLGIPAYLTGPRVRVLIAIEEEGRIRMSDLATKLGIKARTVTQFVDALEQEALIHRTTDPDDRRATFLQLTDEAPPMIANARAAMSQASDQVLQSLSAEGRSQLQSLLFSL</sequence>
<name>A0ABM9BZ16_9BACL</name>
<proteinExistence type="predicted"/>
<feature type="compositionally biased region" description="Polar residues" evidence="4">
    <location>
        <begin position="1"/>
        <end position="21"/>
    </location>
</feature>
<evidence type="ECO:0000313" key="7">
    <source>
        <dbReference type="Proteomes" id="UP000838821"/>
    </source>
</evidence>
<feature type="domain" description="HTH marR-type" evidence="5">
    <location>
        <begin position="27"/>
        <end position="161"/>
    </location>
</feature>
<gene>
    <name evidence="6" type="primary">slyA_1</name>
    <name evidence="6" type="ORF">PAECIP111891_00995</name>
</gene>
<dbReference type="InterPro" id="IPR000835">
    <property type="entry name" value="HTH_MarR-typ"/>
</dbReference>
<dbReference type="PRINTS" id="PR00598">
    <property type="entry name" value="HTHMARR"/>
</dbReference>